<dbReference type="EMBL" id="LGTQ01000013">
    <property type="protein sequence ID" value="KPM46919.1"/>
    <property type="molecule type" value="Genomic_DNA"/>
</dbReference>
<dbReference type="Gene3D" id="2.60.40.10">
    <property type="entry name" value="Immunoglobulins"/>
    <property type="match status" value="5"/>
</dbReference>
<dbReference type="RefSeq" id="WP_055150719.1">
    <property type="nucleotide sequence ID" value="NZ_JXSZ01000013.1"/>
</dbReference>
<dbReference type="NCBIfam" id="TIGR04183">
    <property type="entry name" value="Por_Secre_tail"/>
    <property type="match status" value="1"/>
</dbReference>
<evidence type="ECO:0000256" key="1">
    <source>
        <dbReference type="ARBA" id="ARBA00022737"/>
    </source>
</evidence>
<dbReference type="Pfam" id="PF18962">
    <property type="entry name" value="Por_Secre_tail"/>
    <property type="match status" value="1"/>
</dbReference>
<proteinExistence type="predicted"/>
<evidence type="ECO:0000259" key="3">
    <source>
        <dbReference type="PROSITE" id="PS50853"/>
    </source>
</evidence>
<evidence type="ECO:0000313" key="5">
    <source>
        <dbReference type="Proteomes" id="UP000050454"/>
    </source>
</evidence>
<feature type="domain" description="Fibronectin type-III" evidence="3">
    <location>
        <begin position="316"/>
        <end position="416"/>
    </location>
</feature>
<dbReference type="SMART" id="SM00060">
    <property type="entry name" value="FN3"/>
    <property type="match status" value="5"/>
</dbReference>
<dbReference type="SUPFAM" id="SSF49265">
    <property type="entry name" value="Fibronectin type III"/>
    <property type="match status" value="3"/>
</dbReference>
<feature type="signal peptide" evidence="2">
    <location>
        <begin position="1"/>
        <end position="27"/>
    </location>
</feature>
<reference evidence="4 5" key="1">
    <citation type="submission" date="2015-07" db="EMBL/GenBank/DDBJ databases">
        <title>The draft genome sequence of Leadbetterella sp. JN14-9.</title>
        <authorList>
            <person name="Liu Y."/>
            <person name="Du J."/>
            <person name="Shao Z."/>
        </authorList>
    </citation>
    <scope>NUCLEOTIDE SEQUENCE [LARGE SCALE GENOMIC DNA]</scope>
    <source>
        <strain evidence="4 5">JN14-9</strain>
    </source>
</reference>
<feature type="chain" id="PRO_5006136420" description="Fibronectin type-III domain-containing protein" evidence="2">
    <location>
        <begin position="28"/>
        <end position="684"/>
    </location>
</feature>
<dbReference type="PROSITE" id="PS50853">
    <property type="entry name" value="FN3"/>
    <property type="match status" value="3"/>
</dbReference>
<evidence type="ECO:0000256" key="2">
    <source>
        <dbReference type="SAM" id="SignalP"/>
    </source>
</evidence>
<dbReference type="Proteomes" id="UP000050454">
    <property type="component" value="Unassembled WGS sequence"/>
</dbReference>
<gene>
    <name evidence="4" type="ORF">AFM12_16935</name>
</gene>
<dbReference type="CDD" id="cd00063">
    <property type="entry name" value="FN3"/>
    <property type="match status" value="3"/>
</dbReference>
<comment type="caution">
    <text evidence="4">The sequence shown here is derived from an EMBL/GenBank/DDBJ whole genome shotgun (WGS) entry which is preliminary data.</text>
</comment>
<dbReference type="PANTHER" id="PTHR13817:SF151">
    <property type="entry name" value="TITIN"/>
    <property type="match status" value="1"/>
</dbReference>
<keyword evidence="1" id="KW-0677">Repeat</keyword>
<dbReference type="InterPro" id="IPR050964">
    <property type="entry name" value="Striated_Muscle_Regulatory"/>
</dbReference>
<dbReference type="InterPro" id="IPR026444">
    <property type="entry name" value="Secre_tail"/>
</dbReference>
<dbReference type="OrthoDB" id="9803616at2"/>
<accession>A0A0P7C0V8</accession>
<dbReference type="InterPro" id="IPR013783">
    <property type="entry name" value="Ig-like_fold"/>
</dbReference>
<dbReference type="InterPro" id="IPR036116">
    <property type="entry name" value="FN3_sf"/>
</dbReference>
<sequence>MKKEIYVFTRALLTVVLMALVAAKGYAAPPTIIVGPTDAHFQAQGDGGKVLFTWQTSTPGSFNFIVQQSSDGGATFTTIATIPFTGAEDYFHPVSGLTDGVTYVWQVKVESDPVGLFESTYNQTTAYTYVQFTGSVTVGELNKNQNSVTLNVVDNVNGEDNFMVEYMAPNGPWVSGPVFTIPGSEIPRQVTGLMANTSYRFRVVAIKGGNKIYSNEIVIKTNRDFPPKPDSFTVIQTCAEKVTVQAVYSNPSLADQFTVSVNGQIVDSGFMSAVITSTVSVSPGQTANIVIATFNETGLINSDPLTVNVPPYTMNPPSGLTGSEETKTENTINISWLPGTSPCSDGFIDAVEIQLDFLFQDGTTGSRLDVTYGNATNYLIENLKPKTWVGIRVIQRNYTYGTSAQSQQIWIRTLGPPDAPTGLAVATSADPLGEIQNLISFTDIADDETGFIVDYRMNEGDWSYLTSMVANSSMFYHKPLQEGNTYSYRIKGVNQYGDGPYSEVVIVTVEYTKEPKSPYNLQGTIASGSVNLSWLDDSQRESGFIVERSTDGSTWTEIGTTGRNVTKFTDSDVTSGNTYWYRVKATNDVGTSDPSETAEVEYVEVSGLVNVFPNPTVDAINLRMAGERSTITLIDQDNRTVLSRSVKLVDGEASLDLSNLKPGAYQMVILTDGKTKVSRKIYKY</sequence>
<dbReference type="PANTHER" id="PTHR13817">
    <property type="entry name" value="TITIN"/>
    <property type="match status" value="1"/>
</dbReference>
<feature type="domain" description="Fibronectin type-III" evidence="3">
    <location>
        <begin position="514"/>
        <end position="606"/>
    </location>
</feature>
<keyword evidence="2" id="KW-0732">Signal</keyword>
<dbReference type="AlphaFoldDB" id="A0A0P7C0V8"/>
<name>A0A0P7C0V8_9BACT</name>
<evidence type="ECO:0000313" key="4">
    <source>
        <dbReference type="EMBL" id="KPM46919.1"/>
    </source>
</evidence>
<dbReference type="STRING" id="1605367.AFM12_16935"/>
<keyword evidence="5" id="KW-1185">Reference proteome</keyword>
<dbReference type="InterPro" id="IPR003961">
    <property type="entry name" value="FN3_dom"/>
</dbReference>
<feature type="domain" description="Fibronectin type-III" evidence="3">
    <location>
        <begin position="419"/>
        <end position="512"/>
    </location>
</feature>
<organism evidence="4 5">
    <name type="scientific">Jiulongibacter sediminis</name>
    <dbReference type="NCBI Taxonomy" id="1605367"/>
    <lineage>
        <taxon>Bacteria</taxon>
        <taxon>Pseudomonadati</taxon>
        <taxon>Bacteroidota</taxon>
        <taxon>Cytophagia</taxon>
        <taxon>Cytophagales</taxon>
        <taxon>Leadbetterellaceae</taxon>
        <taxon>Jiulongibacter</taxon>
    </lineage>
</organism>
<protein>
    <recommendedName>
        <fullName evidence="3">Fibronectin type-III domain-containing protein</fullName>
    </recommendedName>
</protein>